<dbReference type="Pfam" id="PF24722">
    <property type="entry name" value="DUF7674"/>
    <property type="match status" value="1"/>
</dbReference>
<sequence length="136" mass="15929">MTEWRGKALAQFPELRELVERESWSCHVFLFELRHLAMEAHRTADTEALTRVYDFARWCLEQPGQFLSNAAVVSFYVHVFDDWELRHEVVRWVPARIAERVRPLWEWRLSSERLAEVDRLLAAPTPPECTPPGGVG</sequence>
<feature type="domain" description="DUF7674" evidence="1">
    <location>
        <begin position="9"/>
        <end position="105"/>
    </location>
</feature>
<dbReference type="RefSeq" id="WP_253777467.1">
    <property type="nucleotide sequence ID" value="NZ_JAMTCK010000016.1"/>
</dbReference>
<protein>
    <recommendedName>
        <fullName evidence="1">DUF7674 domain-containing protein</fullName>
    </recommendedName>
</protein>
<gene>
    <name evidence="2" type="ORF">LX83_005951</name>
</gene>
<proteinExistence type="predicted"/>
<evidence type="ECO:0000313" key="2">
    <source>
        <dbReference type="EMBL" id="MCP2169071.1"/>
    </source>
</evidence>
<evidence type="ECO:0000259" key="1">
    <source>
        <dbReference type="Pfam" id="PF24722"/>
    </source>
</evidence>
<dbReference type="EMBL" id="JAMTCK010000016">
    <property type="protein sequence ID" value="MCP2169071.1"/>
    <property type="molecule type" value="Genomic_DNA"/>
</dbReference>
<keyword evidence="3" id="KW-1185">Reference proteome</keyword>
<name>A0AAE3KIA5_9PSEU</name>
<comment type="caution">
    <text evidence="2">The sequence shown here is derived from an EMBL/GenBank/DDBJ whole genome shotgun (WGS) entry which is preliminary data.</text>
</comment>
<evidence type="ECO:0000313" key="3">
    <source>
        <dbReference type="Proteomes" id="UP001206128"/>
    </source>
</evidence>
<accession>A0AAE3KIA5</accession>
<organism evidence="2 3">
    <name type="scientific">Goodfellowiella coeruleoviolacea</name>
    <dbReference type="NCBI Taxonomy" id="334858"/>
    <lineage>
        <taxon>Bacteria</taxon>
        <taxon>Bacillati</taxon>
        <taxon>Actinomycetota</taxon>
        <taxon>Actinomycetes</taxon>
        <taxon>Pseudonocardiales</taxon>
        <taxon>Pseudonocardiaceae</taxon>
        <taxon>Goodfellowiella</taxon>
    </lineage>
</organism>
<dbReference type="Proteomes" id="UP001206128">
    <property type="component" value="Unassembled WGS sequence"/>
</dbReference>
<dbReference type="InterPro" id="IPR056091">
    <property type="entry name" value="DUF7674"/>
</dbReference>
<reference evidence="2" key="1">
    <citation type="submission" date="2022-06" db="EMBL/GenBank/DDBJ databases">
        <title>Genomic Encyclopedia of Archaeal and Bacterial Type Strains, Phase II (KMG-II): from individual species to whole genera.</title>
        <authorList>
            <person name="Goeker M."/>
        </authorList>
    </citation>
    <scope>NUCLEOTIDE SEQUENCE</scope>
    <source>
        <strain evidence="2">DSM 43935</strain>
    </source>
</reference>
<dbReference type="AlphaFoldDB" id="A0AAE3KIA5"/>